<sequence length="354" mass="35844">MTTSTERPLAPVGPGLPRAERPRRRRATPRALVTAAVLLAGGLLTPTAATAVSAEEVRWSAVPVAEDGEQSRISLRHSVDPGGRVSDGIAVSNHGAVDAVFTVAAGDGIVGDDGAFDISAGEQEGAGAWTSVGDGTAPGEQIEVPVAAGESVVVPVTVEVPTNATPGDHPGGVVVALAGSGEQVSVTHRVGVRLHLRVKGDVAPRLETADTSVTFTPAWVPFAPGTVRIVTTVGNVGNVRLAPALTLTATGPFGSVPLEAALRADEVLPGGTAVLSGEAEAWPLLLLFGDLELSGSAVGDDEVTPPAVHSESVLVPAVSWTGLLVLLLAAGAVVLLARQRRARRVGSAVTERSE</sequence>
<keyword evidence="2" id="KW-0812">Transmembrane</keyword>
<keyword evidence="2" id="KW-0472">Membrane</keyword>
<keyword evidence="2" id="KW-1133">Transmembrane helix</keyword>
<reference evidence="4" key="1">
    <citation type="submission" date="2017-02" db="EMBL/GenBank/DDBJ databases">
        <authorList>
            <person name="Dridi B."/>
        </authorList>
    </citation>
    <scope>NUCLEOTIDE SEQUENCE [LARGE SCALE GENOMIC DNA]</scope>
    <source>
        <strain evidence="4">EB411</strain>
    </source>
</reference>
<gene>
    <name evidence="3" type="ORF">FM119_06425</name>
</gene>
<accession>A0A1R4JAJ7</accession>
<dbReference type="InterPro" id="IPR006311">
    <property type="entry name" value="TAT_signal"/>
</dbReference>
<dbReference type="Proteomes" id="UP000196778">
    <property type="component" value="Unassembled WGS sequence"/>
</dbReference>
<dbReference type="PROSITE" id="PS51318">
    <property type="entry name" value="TAT"/>
    <property type="match status" value="1"/>
</dbReference>
<evidence type="ECO:0000313" key="3">
    <source>
        <dbReference type="EMBL" id="SJN29150.1"/>
    </source>
</evidence>
<feature type="region of interest" description="Disordered" evidence="1">
    <location>
        <begin position="1"/>
        <end position="27"/>
    </location>
</feature>
<dbReference type="OrthoDB" id="4336304at2"/>
<dbReference type="RefSeq" id="WP_087136856.1">
    <property type="nucleotide sequence ID" value="NZ_FUKR01000036.1"/>
</dbReference>
<proteinExistence type="predicted"/>
<dbReference type="AlphaFoldDB" id="A0A1R4JAJ7"/>
<evidence type="ECO:0000256" key="2">
    <source>
        <dbReference type="SAM" id="Phobius"/>
    </source>
</evidence>
<protein>
    <recommendedName>
        <fullName evidence="5">DUF916 domain-containing protein</fullName>
    </recommendedName>
</protein>
<dbReference type="EMBL" id="FUKR01000036">
    <property type="protein sequence ID" value="SJN29150.1"/>
    <property type="molecule type" value="Genomic_DNA"/>
</dbReference>
<keyword evidence="4" id="KW-1185">Reference proteome</keyword>
<evidence type="ECO:0008006" key="5">
    <source>
        <dbReference type="Google" id="ProtNLM"/>
    </source>
</evidence>
<name>A0A1R4JAJ7_9MICO</name>
<feature type="transmembrane region" description="Helical" evidence="2">
    <location>
        <begin position="313"/>
        <end position="337"/>
    </location>
</feature>
<evidence type="ECO:0000313" key="4">
    <source>
        <dbReference type="Proteomes" id="UP000196778"/>
    </source>
</evidence>
<evidence type="ECO:0000256" key="1">
    <source>
        <dbReference type="SAM" id="MobiDB-lite"/>
    </source>
</evidence>
<organism evidence="3 4">
    <name type="scientific">Mycetocola reblochoni REB411</name>
    <dbReference type="NCBI Taxonomy" id="1255698"/>
    <lineage>
        <taxon>Bacteria</taxon>
        <taxon>Bacillati</taxon>
        <taxon>Actinomycetota</taxon>
        <taxon>Actinomycetes</taxon>
        <taxon>Micrococcales</taxon>
        <taxon>Microbacteriaceae</taxon>
        <taxon>Mycetocola</taxon>
    </lineage>
</organism>